<reference evidence="2" key="1">
    <citation type="journal article" date="2013" name="Nature">
        <title>Draft genome of the wheat A-genome progenitor Triticum urartu.</title>
        <authorList>
            <person name="Ling H.Q."/>
            <person name="Zhao S."/>
            <person name="Liu D."/>
            <person name="Wang J."/>
            <person name="Sun H."/>
            <person name="Zhang C."/>
            <person name="Fan H."/>
            <person name="Li D."/>
            <person name="Dong L."/>
            <person name="Tao Y."/>
            <person name="Gao C."/>
            <person name="Wu H."/>
            <person name="Li Y."/>
            <person name="Cui Y."/>
            <person name="Guo X."/>
            <person name="Zheng S."/>
            <person name="Wang B."/>
            <person name="Yu K."/>
            <person name="Liang Q."/>
            <person name="Yang W."/>
            <person name="Lou X."/>
            <person name="Chen J."/>
            <person name="Feng M."/>
            <person name="Jian J."/>
            <person name="Zhang X."/>
            <person name="Luo G."/>
            <person name="Jiang Y."/>
            <person name="Liu J."/>
            <person name="Wang Z."/>
            <person name="Sha Y."/>
            <person name="Zhang B."/>
            <person name="Wu H."/>
            <person name="Tang D."/>
            <person name="Shen Q."/>
            <person name="Xue P."/>
            <person name="Zou S."/>
            <person name="Wang X."/>
            <person name="Liu X."/>
            <person name="Wang F."/>
            <person name="Yang Y."/>
            <person name="An X."/>
            <person name="Dong Z."/>
            <person name="Zhang K."/>
            <person name="Zhang X."/>
            <person name="Luo M.C."/>
            <person name="Dvorak J."/>
            <person name="Tong Y."/>
            <person name="Wang J."/>
            <person name="Yang H."/>
            <person name="Li Z."/>
            <person name="Wang D."/>
            <person name="Zhang A."/>
            <person name="Wang J."/>
        </authorList>
    </citation>
    <scope>NUCLEOTIDE SEQUENCE</scope>
</reference>
<dbReference type="PANTHER" id="PTHR33165">
    <property type="entry name" value="F-BOX DOMAIN CONTAINING PROTEIN-LIKE-RELATED"/>
    <property type="match status" value="1"/>
</dbReference>
<dbReference type="AlphaFoldDB" id="M7ZSC4"/>
<evidence type="ECO:0000259" key="1">
    <source>
        <dbReference type="Pfam" id="PF03478"/>
    </source>
</evidence>
<proteinExistence type="predicted"/>
<sequence>MSEKARKGYLNVGQPKHHTEAYSTSSATTEKLNHQSKMDDWVLLHGADDQEGRPLFLNVTTGSFRRLRRPVLGGCLFIGASDGLLVLGGKNFRLGLLNPLTGDMLHVVEPAVAGTEPTIIFSSPPLLCSVYCPLERGCDDAVYSANPTGQLDVVKVHDAALNEEGLFLLKSMVTYAGNVYVITSGGTLSKIVWTGGHWYVEQIIEIEDDYTASLVESAGKLLLVKEGSETIQVFSIDVRRKVLEPIKSLGSSALFLSRGNCMVVDADMLPSIKRNCIYSTLLTSHRLDRIYAWCDLSDGKKNFIAVPQVPGDCPGAESGTIYEGPLSLAQMACCYLHEKDLTAECQDAGLAADGISRSYSWAGLWAGGVAPGELLKTWWHFVCFVSPSNGVVPHGGDAVYSADPMGQLGAVKFHDAAYNEEDLFYLQSMVTCACNVYMLSAEGILYKIVWTGGHWHAERIMEVYVRHNGALVEFAGKLLLVTGELETVQVFSVDAKRKVLEPIKSIGSSALFLSHGKCLIDSMALTYDLSDGKRKYITSALGDGPGAQSRHEGPLSLAQVLLSHCSEVDAQQDRIRCQF</sequence>
<dbReference type="PANTHER" id="PTHR33165:SF35">
    <property type="entry name" value="DUF295 DOMAIN-CONTAINING PROTEIN"/>
    <property type="match status" value="1"/>
</dbReference>
<dbReference type="InterPro" id="IPR005174">
    <property type="entry name" value="KIB1-4_b-propeller"/>
</dbReference>
<evidence type="ECO:0000313" key="2">
    <source>
        <dbReference type="EMBL" id="EMS51004.1"/>
    </source>
</evidence>
<dbReference type="EMBL" id="KD225474">
    <property type="protein sequence ID" value="EMS51004.1"/>
    <property type="molecule type" value="Genomic_DNA"/>
</dbReference>
<accession>M7ZSC4</accession>
<dbReference type="Pfam" id="PF03478">
    <property type="entry name" value="Beta-prop_KIB1-4"/>
    <property type="match status" value="1"/>
</dbReference>
<gene>
    <name evidence="2" type="ORF">TRIUR3_07201</name>
</gene>
<protein>
    <recommendedName>
        <fullName evidence="1">KIB1-4 beta-propeller domain-containing protein</fullName>
    </recommendedName>
</protein>
<feature type="domain" description="KIB1-4 beta-propeller" evidence="1">
    <location>
        <begin position="56"/>
        <end position="288"/>
    </location>
</feature>
<name>M7ZSC4_TRIUA</name>
<organism evidence="2">
    <name type="scientific">Triticum urartu</name>
    <name type="common">Red wild einkorn</name>
    <name type="synonym">Crithodium urartu</name>
    <dbReference type="NCBI Taxonomy" id="4572"/>
    <lineage>
        <taxon>Eukaryota</taxon>
        <taxon>Viridiplantae</taxon>
        <taxon>Streptophyta</taxon>
        <taxon>Embryophyta</taxon>
        <taxon>Tracheophyta</taxon>
        <taxon>Spermatophyta</taxon>
        <taxon>Magnoliopsida</taxon>
        <taxon>Liliopsida</taxon>
        <taxon>Poales</taxon>
        <taxon>Poaceae</taxon>
        <taxon>BOP clade</taxon>
        <taxon>Pooideae</taxon>
        <taxon>Triticodae</taxon>
        <taxon>Triticeae</taxon>
        <taxon>Triticinae</taxon>
        <taxon>Triticum</taxon>
    </lineage>
</organism>